<proteinExistence type="predicted"/>
<dbReference type="AlphaFoldDB" id="V6LGI0"/>
<accession>V6LGI0</accession>
<name>V6LGI0_9EUKA</name>
<evidence type="ECO:0000313" key="1">
    <source>
        <dbReference type="EMBL" id="EST43408.1"/>
    </source>
</evidence>
<sequence>MNVYTYKWKNQYLLQQLIIKLTIQGPIDNRFSTYQDIPLSEYSMPNNTLQMQNRQFSACTGFIDNRNCIFIDEKFTGKFTNKFVICHTGYPLKEDFHKDCAVGSQKVDYTCYQTLISSSISLSVACQLELLQVWCHCL</sequence>
<organism evidence="1">
    <name type="scientific">Spironucleus salmonicida</name>
    <dbReference type="NCBI Taxonomy" id="348837"/>
    <lineage>
        <taxon>Eukaryota</taxon>
        <taxon>Metamonada</taxon>
        <taxon>Diplomonadida</taxon>
        <taxon>Hexamitidae</taxon>
        <taxon>Hexamitinae</taxon>
        <taxon>Spironucleus</taxon>
    </lineage>
</organism>
<dbReference type="EMBL" id="KI546138">
    <property type="protein sequence ID" value="EST43408.1"/>
    <property type="molecule type" value="Genomic_DNA"/>
</dbReference>
<protein>
    <submittedName>
        <fullName evidence="1">Uncharacterized protein</fullName>
    </submittedName>
</protein>
<reference evidence="1" key="1">
    <citation type="journal article" date="2014" name="PLoS Genet.">
        <title>The Genome of Spironucleus salmonicida Highlights a Fish Pathogen Adapted to Fluctuating Environments.</title>
        <authorList>
            <person name="Xu F."/>
            <person name="Jerlstrom-Hultqvist J."/>
            <person name="Einarsson E."/>
            <person name="Astvaldsson A."/>
            <person name="Svard S.G."/>
            <person name="Andersson J.O."/>
        </authorList>
    </citation>
    <scope>NUCLEOTIDE SEQUENCE</scope>
</reference>
<gene>
    <name evidence="1" type="ORF">SS50377_16903</name>
</gene>